<organism evidence="2 3">
    <name type="scientific">Paramecium pentaurelia</name>
    <dbReference type="NCBI Taxonomy" id="43138"/>
    <lineage>
        <taxon>Eukaryota</taxon>
        <taxon>Sar</taxon>
        <taxon>Alveolata</taxon>
        <taxon>Ciliophora</taxon>
        <taxon>Intramacronucleata</taxon>
        <taxon>Oligohymenophorea</taxon>
        <taxon>Peniculida</taxon>
        <taxon>Parameciidae</taxon>
        <taxon>Paramecium</taxon>
    </lineage>
</organism>
<dbReference type="Proteomes" id="UP000689195">
    <property type="component" value="Unassembled WGS sequence"/>
</dbReference>
<evidence type="ECO:0000256" key="1">
    <source>
        <dbReference type="SAM" id="MobiDB-lite"/>
    </source>
</evidence>
<protein>
    <submittedName>
        <fullName evidence="2">Uncharacterized protein</fullName>
    </submittedName>
</protein>
<accession>A0A8S1S6E9</accession>
<comment type="caution">
    <text evidence="2">The sequence shown here is derived from an EMBL/GenBank/DDBJ whole genome shotgun (WGS) entry which is preliminary data.</text>
</comment>
<evidence type="ECO:0000313" key="2">
    <source>
        <dbReference type="EMBL" id="CAD8134554.1"/>
    </source>
</evidence>
<feature type="region of interest" description="Disordered" evidence="1">
    <location>
        <begin position="1"/>
        <end position="54"/>
    </location>
</feature>
<proteinExistence type="predicted"/>
<name>A0A8S1S6E9_9CILI</name>
<dbReference type="EMBL" id="CAJJDO010000003">
    <property type="protein sequence ID" value="CAD8134554.1"/>
    <property type="molecule type" value="Genomic_DNA"/>
</dbReference>
<sequence>MQDSKQQSGDLSKQQVSGNLLSEGSNSEQFLITRSYQNSKQNSENFPQNKHVSDQSKSYKLMDLRVTINSKLEKADEQALKNFIESFQYPQNYTIGAFLSNLNYHLQSNEKIQDYNVLIQTNHLNDFQPDTNTQLKDLTKSKIKQYFANKDNVFESPKIKEFLKQQFEDIFPNKKVAQTDYISLTINLVLFEEENNA</sequence>
<dbReference type="AlphaFoldDB" id="A0A8S1S6E9"/>
<evidence type="ECO:0000313" key="3">
    <source>
        <dbReference type="Proteomes" id="UP000689195"/>
    </source>
</evidence>
<gene>
    <name evidence="2" type="ORF">PPENT_87.1.T0030365</name>
</gene>
<keyword evidence="3" id="KW-1185">Reference proteome</keyword>
<reference evidence="2" key="1">
    <citation type="submission" date="2021-01" db="EMBL/GenBank/DDBJ databases">
        <authorList>
            <consortium name="Genoscope - CEA"/>
            <person name="William W."/>
        </authorList>
    </citation>
    <scope>NUCLEOTIDE SEQUENCE</scope>
</reference>